<accession>A0A9D2S111</accession>
<evidence type="ECO:0000313" key="2">
    <source>
        <dbReference type="Proteomes" id="UP000824209"/>
    </source>
</evidence>
<dbReference type="Proteomes" id="UP000824209">
    <property type="component" value="Unassembled WGS sequence"/>
</dbReference>
<proteinExistence type="predicted"/>
<dbReference type="EMBL" id="DWYA01000056">
    <property type="protein sequence ID" value="HJB40037.1"/>
    <property type="molecule type" value="Genomic_DNA"/>
</dbReference>
<dbReference type="AlphaFoldDB" id="A0A9D2S111"/>
<comment type="caution">
    <text evidence="1">The sequence shown here is derived from an EMBL/GenBank/DDBJ whole genome shotgun (WGS) entry which is preliminary data.</text>
</comment>
<name>A0A9D2S111_9FIRM</name>
<protein>
    <submittedName>
        <fullName evidence="1">Uncharacterized protein</fullName>
    </submittedName>
</protein>
<organism evidence="1 2">
    <name type="scientific">Candidatus Ruthenibacterium avium</name>
    <dbReference type="NCBI Taxonomy" id="2838751"/>
    <lineage>
        <taxon>Bacteria</taxon>
        <taxon>Bacillati</taxon>
        <taxon>Bacillota</taxon>
        <taxon>Clostridia</taxon>
        <taxon>Eubacteriales</taxon>
        <taxon>Oscillospiraceae</taxon>
        <taxon>Ruthenibacterium</taxon>
    </lineage>
</organism>
<sequence>MDNPMGVFYLFCVWKIRKKETCDPCAIASRDRLVTDAAEPWCEANKKGEC</sequence>
<reference evidence="1" key="2">
    <citation type="submission" date="2021-04" db="EMBL/GenBank/DDBJ databases">
        <authorList>
            <person name="Gilroy R."/>
        </authorList>
    </citation>
    <scope>NUCLEOTIDE SEQUENCE</scope>
    <source>
        <strain evidence="1">ChiBcec8-14828</strain>
    </source>
</reference>
<reference evidence="1" key="1">
    <citation type="journal article" date="2021" name="PeerJ">
        <title>Extensive microbial diversity within the chicken gut microbiome revealed by metagenomics and culture.</title>
        <authorList>
            <person name="Gilroy R."/>
            <person name="Ravi A."/>
            <person name="Getino M."/>
            <person name="Pursley I."/>
            <person name="Horton D.L."/>
            <person name="Alikhan N.F."/>
            <person name="Baker D."/>
            <person name="Gharbi K."/>
            <person name="Hall N."/>
            <person name="Watson M."/>
            <person name="Adriaenssens E.M."/>
            <person name="Foster-Nyarko E."/>
            <person name="Jarju S."/>
            <person name="Secka A."/>
            <person name="Antonio M."/>
            <person name="Oren A."/>
            <person name="Chaudhuri R.R."/>
            <person name="La Ragione R."/>
            <person name="Hildebrand F."/>
            <person name="Pallen M.J."/>
        </authorList>
    </citation>
    <scope>NUCLEOTIDE SEQUENCE</scope>
    <source>
        <strain evidence="1">ChiBcec8-14828</strain>
    </source>
</reference>
<gene>
    <name evidence="1" type="ORF">H9943_06535</name>
</gene>
<evidence type="ECO:0000313" key="1">
    <source>
        <dbReference type="EMBL" id="HJB40037.1"/>
    </source>
</evidence>